<reference evidence="3 4" key="1">
    <citation type="journal article" date="2016" name="Mol. Biol. Evol.">
        <title>Comparative Genomics of Early-Diverging Mushroom-Forming Fungi Provides Insights into the Origins of Lignocellulose Decay Capabilities.</title>
        <authorList>
            <person name="Nagy L.G."/>
            <person name="Riley R."/>
            <person name="Tritt A."/>
            <person name="Adam C."/>
            <person name="Daum C."/>
            <person name="Floudas D."/>
            <person name="Sun H."/>
            <person name="Yadav J.S."/>
            <person name="Pangilinan J."/>
            <person name="Larsson K.H."/>
            <person name="Matsuura K."/>
            <person name="Barry K."/>
            <person name="Labutti K."/>
            <person name="Kuo R."/>
            <person name="Ohm R.A."/>
            <person name="Bhattacharya S.S."/>
            <person name="Shirouzu T."/>
            <person name="Yoshinaga Y."/>
            <person name="Martin F.M."/>
            <person name="Grigoriev I.V."/>
            <person name="Hibbett D.S."/>
        </authorList>
    </citation>
    <scope>NUCLEOTIDE SEQUENCE [LARGE SCALE GENOMIC DNA]</scope>
    <source>
        <strain evidence="3 4">TUFC12733</strain>
    </source>
</reference>
<dbReference type="OrthoDB" id="5966500at2759"/>
<feature type="domain" description="Protein kinase" evidence="2">
    <location>
        <begin position="185"/>
        <end position="445"/>
    </location>
</feature>
<dbReference type="SUPFAM" id="SSF56112">
    <property type="entry name" value="Protein kinase-like (PK-like)"/>
    <property type="match status" value="1"/>
</dbReference>
<evidence type="ECO:0000259" key="2">
    <source>
        <dbReference type="PROSITE" id="PS50011"/>
    </source>
</evidence>
<name>A0A167P6M3_CALVF</name>
<dbReference type="STRING" id="1330018.A0A167P6M3"/>
<evidence type="ECO:0000313" key="3">
    <source>
        <dbReference type="EMBL" id="KZO98467.1"/>
    </source>
</evidence>
<dbReference type="InterPro" id="IPR017441">
    <property type="entry name" value="Protein_kinase_ATP_BS"/>
</dbReference>
<dbReference type="PANTHER" id="PTHR44329">
    <property type="entry name" value="SERINE/THREONINE-PROTEIN KINASE TNNI3K-RELATED"/>
    <property type="match status" value="1"/>
</dbReference>
<proteinExistence type="predicted"/>
<dbReference type="PROSITE" id="PS00109">
    <property type="entry name" value="PROTEIN_KINASE_TYR"/>
    <property type="match status" value="1"/>
</dbReference>
<dbReference type="EMBL" id="KV417275">
    <property type="protein sequence ID" value="KZO98467.1"/>
    <property type="molecule type" value="Genomic_DNA"/>
</dbReference>
<keyword evidence="3" id="KW-0418">Kinase</keyword>
<keyword evidence="1" id="KW-0547">Nucleotide-binding</keyword>
<dbReference type="Gene3D" id="1.10.510.10">
    <property type="entry name" value="Transferase(Phosphotransferase) domain 1"/>
    <property type="match status" value="1"/>
</dbReference>
<dbReference type="Proteomes" id="UP000076738">
    <property type="component" value="Unassembled WGS sequence"/>
</dbReference>
<dbReference type="AlphaFoldDB" id="A0A167P6M3"/>
<dbReference type="InterPro" id="IPR011009">
    <property type="entry name" value="Kinase-like_dom_sf"/>
</dbReference>
<evidence type="ECO:0000313" key="4">
    <source>
        <dbReference type="Proteomes" id="UP000076738"/>
    </source>
</evidence>
<dbReference type="InterPro" id="IPR000719">
    <property type="entry name" value="Prot_kinase_dom"/>
</dbReference>
<feature type="binding site" evidence="1">
    <location>
        <position position="213"/>
    </location>
    <ligand>
        <name>ATP</name>
        <dbReference type="ChEBI" id="CHEBI:30616"/>
    </ligand>
</feature>
<dbReference type="Pfam" id="PF00069">
    <property type="entry name" value="Pkinase"/>
    <property type="match status" value="1"/>
</dbReference>
<keyword evidence="3" id="KW-0808">Transferase</keyword>
<gene>
    <name evidence="3" type="ORF">CALVIDRAFT_535108</name>
</gene>
<keyword evidence="4" id="KW-1185">Reference proteome</keyword>
<organism evidence="3 4">
    <name type="scientific">Calocera viscosa (strain TUFC12733)</name>
    <dbReference type="NCBI Taxonomy" id="1330018"/>
    <lineage>
        <taxon>Eukaryota</taxon>
        <taxon>Fungi</taxon>
        <taxon>Dikarya</taxon>
        <taxon>Basidiomycota</taxon>
        <taxon>Agaricomycotina</taxon>
        <taxon>Dacrymycetes</taxon>
        <taxon>Dacrymycetales</taxon>
        <taxon>Dacrymycetaceae</taxon>
        <taxon>Calocera</taxon>
    </lineage>
</organism>
<dbReference type="InterPro" id="IPR059179">
    <property type="entry name" value="MLKL-like_MCAfunc"/>
</dbReference>
<dbReference type="GO" id="GO:0005524">
    <property type="term" value="F:ATP binding"/>
    <property type="evidence" value="ECO:0007669"/>
    <property type="project" value="UniProtKB-UniRule"/>
</dbReference>
<accession>A0A167P6M3</accession>
<dbReference type="PROSITE" id="PS00107">
    <property type="entry name" value="PROTEIN_KINASE_ATP"/>
    <property type="match status" value="1"/>
</dbReference>
<dbReference type="GO" id="GO:0004674">
    <property type="term" value="F:protein serine/threonine kinase activity"/>
    <property type="evidence" value="ECO:0007669"/>
    <property type="project" value="TreeGrafter"/>
</dbReference>
<dbReference type="PROSITE" id="PS50011">
    <property type="entry name" value="PROTEIN_KINASE_DOM"/>
    <property type="match status" value="1"/>
</dbReference>
<dbReference type="CDD" id="cd21037">
    <property type="entry name" value="MLKL_NTD"/>
    <property type="match status" value="1"/>
</dbReference>
<dbReference type="InterPro" id="IPR051681">
    <property type="entry name" value="Ser/Thr_Kinases-Pseudokinases"/>
</dbReference>
<evidence type="ECO:0000256" key="1">
    <source>
        <dbReference type="PROSITE-ProRule" id="PRU10141"/>
    </source>
</evidence>
<keyword evidence="1" id="KW-0067">ATP-binding</keyword>
<dbReference type="InterPro" id="IPR008266">
    <property type="entry name" value="Tyr_kinase_AS"/>
</dbReference>
<protein>
    <submittedName>
        <fullName evidence="3">Kinase-like protein</fullName>
    </submittedName>
</protein>
<sequence length="448" mass="49938">MRGGGQDDCRNLRDRCVILIISLNENLPGLEGTKMSEAIDEASSVLERVARKTTQWRERGFIRQFIRNDSFGKDITALNSQLDTAMMRFQNTTMVHIVQEETIQTQLLLQLINRAETVEALVLQIKQNRIPATMTEELMETIQQDMAGMSLGNKDKALLGKGLSAVSEASGNLPPLVDLTGQVRKLEPESVGGGSSSDVWKGVCWETRTVAIKGLREHRASAERVQRFVKEANLWRELKHDNVLPCFGLAKDQCPSIALISPWMENQSSVLYITKNPGCDRRRILRGTARGVDYLHRNGIVHGDLRGSNILIDASGDAKICDFGLAAVGSDNIGSTSIAATAARWMAPEMMSGHSLPGFPSDVFSYGRTILEIMSGKKPFAETRNAFQIVTDVCNGNNPKRPTEQEVFDRGLNNEVWQFCMRCWQFDPEKRPSMQQVLQETEALLWAP</sequence>